<dbReference type="Pfam" id="PF04234">
    <property type="entry name" value="CopC"/>
    <property type="match status" value="1"/>
</dbReference>
<dbReference type="EMBL" id="UINC01001132">
    <property type="protein sequence ID" value="SUZ71773.1"/>
    <property type="molecule type" value="Genomic_DNA"/>
</dbReference>
<name>A0A381Q2D4_9ZZZZ</name>
<evidence type="ECO:0000256" key="5">
    <source>
        <dbReference type="SAM" id="MobiDB-lite"/>
    </source>
</evidence>
<dbReference type="GO" id="GO:0005886">
    <property type="term" value="C:plasma membrane"/>
    <property type="evidence" value="ECO:0007669"/>
    <property type="project" value="TreeGrafter"/>
</dbReference>
<reference evidence="7" key="1">
    <citation type="submission" date="2018-05" db="EMBL/GenBank/DDBJ databases">
        <authorList>
            <person name="Lanie J.A."/>
            <person name="Ng W.-L."/>
            <person name="Kazmierczak K.M."/>
            <person name="Andrzejewski T.M."/>
            <person name="Davidsen T.M."/>
            <person name="Wayne K.J."/>
            <person name="Tettelin H."/>
            <person name="Glass J.I."/>
            <person name="Rusch D."/>
            <person name="Podicherti R."/>
            <person name="Tsui H.-C.T."/>
            <person name="Winkler M.E."/>
        </authorList>
    </citation>
    <scope>NUCLEOTIDE SEQUENCE</scope>
</reference>
<evidence type="ECO:0000256" key="4">
    <source>
        <dbReference type="ARBA" id="ARBA00023008"/>
    </source>
</evidence>
<dbReference type="AlphaFoldDB" id="A0A381Q2D4"/>
<accession>A0A381Q2D4</accession>
<dbReference type="PANTHER" id="PTHR34820:SF4">
    <property type="entry name" value="INNER MEMBRANE PROTEIN YEBZ"/>
    <property type="match status" value="1"/>
</dbReference>
<dbReference type="SUPFAM" id="SSF81296">
    <property type="entry name" value="E set domains"/>
    <property type="match status" value="1"/>
</dbReference>
<keyword evidence="4" id="KW-0186">Copper</keyword>
<dbReference type="GO" id="GO:0006825">
    <property type="term" value="P:copper ion transport"/>
    <property type="evidence" value="ECO:0007669"/>
    <property type="project" value="InterPro"/>
</dbReference>
<dbReference type="InterPro" id="IPR007348">
    <property type="entry name" value="CopC_dom"/>
</dbReference>
<proteinExistence type="predicted"/>
<sequence length="150" mass="16002">MKPEAVLSKLLHVLAGAILALLLSANVAAHTALQESIPGDSATIKTPPAHLDLVFNGPVTLIKLELMGVGHEMPTKFEPKTGAMSTYRIETPGMHPGQFTVNWAVIGADGHTVTNSFSFVVDPAAEEHEGHSANHDDHDNHSDHTEHASH</sequence>
<evidence type="ECO:0000259" key="6">
    <source>
        <dbReference type="Pfam" id="PF04234"/>
    </source>
</evidence>
<keyword evidence="3" id="KW-0732">Signal</keyword>
<gene>
    <name evidence="7" type="ORF">METZ01_LOCUS24627</name>
</gene>
<protein>
    <recommendedName>
        <fullName evidence="6">CopC domain-containing protein</fullName>
    </recommendedName>
</protein>
<organism evidence="7">
    <name type="scientific">marine metagenome</name>
    <dbReference type="NCBI Taxonomy" id="408172"/>
    <lineage>
        <taxon>unclassified sequences</taxon>
        <taxon>metagenomes</taxon>
        <taxon>ecological metagenomes</taxon>
    </lineage>
</organism>
<evidence type="ECO:0000256" key="3">
    <source>
        <dbReference type="ARBA" id="ARBA00022729"/>
    </source>
</evidence>
<evidence type="ECO:0000256" key="2">
    <source>
        <dbReference type="ARBA" id="ARBA00022723"/>
    </source>
</evidence>
<dbReference type="GO" id="GO:0005507">
    <property type="term" value="F:copper ion binding"/>
    <property type="evidence" value="ECO:0007669"/>
    <property type="project" value="InterPro"/>
</dbReference>
<evidence type="ECO:0000313" key="7">
    <source>
        <dbReference type="EMBL" id="SUZ71773.1"/>
    </source>
</evidence>
<dbReference type="Gene3D" id="2.60.40.1220">
    <property type="match status" value="1"/>
</dbReference>
<evidence type="ECO:0000256" key="1">
    <source>
        <dbReference type="ARBA" id="ARBA00004196"/>
    </source>
</evidence>
<dbReference type="GO" id="GO:0046688">
    <property type="term" value="P:response to copper ion"/>
    <property type="evidence" value="ECO:0007669"/>
    <property type="project" value="InterPro"/>
</dbReference>
<keyword evidence="2" id="KW-0479">Metal-binding</keyword>
<dbReference type="PANTHER" id="PTHR34820">
    <property type="entry name" value="INNER MEMBRANE PROTEIN YEBZ"/>
    <property type="match status" value="1"/>
</dbReference>
<feature type="domain" description="CopC" evidence="6">
    <location>
        <begin position="30"/>
        <end position="121"/>
    </location>
</feature>
<dbReference type="InterPro" id="IPR014756">
    <property type="entry name" value="Ig_E-set"/>
</dbReference>
<dbReference type="InterPro" id="IPR032694">
    <property type="entry name" value="CopC/D"/>
</dbReference>
<dbReference type="GO" id="GO:0042597">
    <property type="term" value="C:periplasmic space"/>
    <property type="evidence" value="ECO:0007669"/>
    <property type="project" value="InterPro"/>
</dbReference>
<comment type="subcellular location">
    <subcellularLocation>
        <location evidence="1">Cell envelope</location>
    </subcellularLocation>
</comment>
<dbReference type="InterPro" id="IPR014755">
    <property type="entry name" value="Cu-Rt/internalin_Ig-like"/>
</dbReference>
<feature type="region of interest" description="Disordered" evidence="5">
    <location>
        <begin position="126"/>
        <end position="150"/>
    </location>
</feature>
<dbReference type="GO" id="GO:0030313">
    <property type="term" value="C:cell envelope"/>
    <property type="evidence" value="ECO:0007669"/>
    <property type="project" value="UniProtKB-SubCell"/>
</dbReference>